<dbReference type="InterPro" id="IPR043131">
    <property type="entry name" value="BCAT-like_N"/>
</dbReference>
<dbReference type="FunCoup" id="A0A067MW86">
    <property type="interactions" value="369"/>
</dbReference>
<dbReference type="CDD" id="cd01557">
    <property type="entry name" value="BCAT_beta_family"/>
    <property type="match status" value="1"/>
</dbReference>
<accession>A0A067MW86</accession>
<dbReference type="GO" id="GO:0052654">
    <property type="term" value="F:L-leucine-2-oxoglutarate transaminase activity"/>
    <property type="evidence" value="ECO:0007669"/>
    <property type="project" value="RHEA"/>
</dbReference>
<evidence type="ECO:0000256" key="10">
    <source>
        <dbReference type="RuleBase" id="RU004516"/>
    </source>
</evidence>
<evidence type="ECO:0000256" key="2">
    <source>
        <dbReference type="ARBA" id="ARBA00009320"/>
    </source>
</evidence>
<dbReference type="InterPro" id="IPR001544">
    <property type="entry name" value="Aminotrans_IV"/>
</dbReference>
<keyword evidence="6 10" id="KW-0663">Pyridoxal phosphate</keyword>
<evidence type="ECO:0000256" key="6">
    <source>
        <dbReference type="ARBA" id="ARBA00022898"/>
    </source>
</evidence>
<reference evidence="13" key="1">
    <citation type="journal article" date="2014" name="Proc. Natl. Acad. Sci. U.S.A.">
        <title>Extensive sampling of basidiomycete genomes demonstrates inadequacy of the white-rot/brown-rot paradigm for wood decay fungi.</title>
        <authorList>
            <person name="Riley R."/>
            <person name="Salamov A.A."/>
            <person name="Brown D.W."/>
            <person name="Nagy L.G."/>
            <person name="Floudas D."/>
            <person name="Held B.W."/>
            <person name="Levasseur A."/>
            <person name="Lombard V."/>
            <person name="Morin E."/>
            <person name="Otillar R."/>
            <person name="Lindquist E.A."/>
            <person name="Sun H."/>
            <person name="LaButti K.M."/>
            <person name="Schmutz J."/>
            <person name="Jabbour D."/>
            <person name="Luo H."/>
            <person name="Baker S.E."/>
            <person name="Pisabarro A.G."/>
            <person name="Walton J.D."/>
            <person name="Blanchette R.A."/>
            <person name="Henrissat B."/>
            <person name="Martin F."/>
            <person name="Cullen D."/>
            <person name="Hibbett D.S."/>
            <person name="Grigoriev I.V."/>
        </authorList>
    </citation>
    <scope>NUCLEOTIDE SEQUENCE [LARGE SCALE GENOMIC DNA]</scope>
    <source>
        <strain evidence="13">FD-172 SS1</strain>
    </source>
</reference>
<feature type="modified residue" description="N6-(pyridoxal phosphate)lysine" evidence="8">
    <location>
        <position position="228"/>
    </location>
</feature>
<keyword evidence="3 11" id="KW-0032">Aminotransferase</keyword>
<dbReference type="STRING" id="930990.A0A067MW86"/>
<dbReference type="NCBIfam" id="NF009897">
    <property type="entry name" value="PRK13357.1"/>
    <property type="match status" value="1"/>
</dbReference>
<evidence type="ECO:0000256" key="11">
    <source>
        <dbReference type="RuleBase" id="RU004517"/>
    </source>
</evidence>
<keyword evidence="5 11" id="KW-0808">Transferase</keyword>
<comment type="catalytic activity">
    <reaction evidence="11">
        <text>L-valine + 2-oxoglutarate = 3-methyl-2-oxobutanoate + L-glutamate</text>
        <dbReference type="Rhea" id="RHEA:24813"/>
        <dbReference type="ChEBI" id="CHEBI:11851"/>
        <dbReference type="ChEBI" id="CHEBI:16810"/>
        <dbReference type="ChEBI" id="CHEBI:29985"/>
        <dbReference type="ChEBI" id="CHEBI:57762"/>
        <dbReference type="EC" id="2.6.1.42"/>
    </reaction>
</comment>
<dbReference type="Pfam" id="PF01063">
    <property type="entry name" value="Aminotran_4"/>
    <property type="match status" value="1"/>
</dbReference>
<dbReference type="GO" id="GO:0009098">
    <property type="term" value="P:L-leucine biosynthetic process"/>
    <property type="evidence" value="ECO:0007669"/>
    <property type="project" value="TreeGrafter"/>
</dbReference>
<dbReference type="EC" id="2.6.1.42" evidence="11"/>
<dbReference type="AlphaFoldDB" id="A0A067MW86"/>
<dbReference type="HOGENOM" id="CLU_031922_0_1_1"/>
<dbReference type="Proteomes" id="UP000027195">
    <property type="component" value="Unassembled WGS sequence"/>
</dbReference>
<sequence length="406" mass="43733">MLHSHSLARLSSRASVLRLARRAYTQDVGSNIQLSQLRISKTDNPRTPPPAKNLVFGQTFTDHMLSVAWTSAKGWEAPHIHPYGPLSIDPSCTVFHYAQTSFEGLKAYRDENGKVTLFRPDMNMSRLNRSAARIALPNFDGDAVVELIKKLVALDAHWIPQLKGHSLYIRPTIIGTQRALGVAPPNAALLFVICSPVGPYYKGGFKPVSLLATSEYVRAGPGGTGGYKLGANYAPCVVPQVQAAKSGYDQNLWLLGEDHRLTEVGTMNLFVALKHENGGVELVTPPLEDVILPGITRDSILSLARGHASGAQPISTLPSKLIVSERHITMKEVKAAAESNRLLEVFGAGTAAVVCSVKNIGYNGEDIAVPTGPDGLGPITKSILDEITGRQLGIIPSDWSVEVPPF</sequence>
<evidence type="ECO:0000256" key="7">
    <source>
        <dbReference type="ARBA" id="ARBA00023304"/>
    </source>
</evidence>
<dbReference type="PIRSF" id="PIRSF006468">
    <property type="entry name" value="BCAT1"/>
    <property type="match status" value="1"/>
</dbReference>
<dbReference type="GO" id="GO:0009099">
    <property type="term" value="P:L-valine biosynthetic process"/>
    <property type="evidence" value="ECO:0007669"/>
    <property type="project" value="TreeGrafter"/>
</dbReference>
<protein>
    <recommendedName>
        <fullName evidence="11">Branched-chain-amino-acid aminotransferase</fullName>
        <ecNumber evidence="11">2.6.1.42</ecNumber>
    </recommendedName>
</protein>
<evidence type="ECO:0000313" key="13">
    <source>
        <dbReference type="Proteomes" id="UP000027195"/>
    </source>
</evidence>
<evidence type="ECO:0000256" key="8">
    <source>
        <dbReference type="PIRSR" id="PIRSR006468-1"/>
    </source>
</evidence>
<comment type="similarity">
    <text evidence="2 9">Belongs to the class-IV pyridoxal-phosphate-dependent aminotransferase family.</text>
</comment>
<gene>
    <name evidence="12" type="ORF">BOTBODRAFT_27261</name>
</gene>
<dbReference type="GO" id="GO:0052655">
    <property type="term" value="F:L-valine-2-oxoglutarate transaminase activity"/>
    <property type="evidence" value="ECO:0007669"/>
    <property type="project" value="RHEA"/>
</dbReference>
<dbReference type="GO" id="GO:0052656">
    <property type="term" value="F:L-isoleucine-2-oxoglutarate transaminase activity"/>
    <property type="evidence" value="ECO:0007669"/>
    <property type="project" value="RHEA"/>
</dbReference>
<evidence type="ECO:0000256" key="1">
    <source>
        <dbReference type="ARBA" id="ARBA00001933"/>
    </source>
</evidence>
<organism evidence="12 13">
    <name type="scientific">Botryobasidium botryosum (strain FD-172 SS1)</name>
    <dbReference type="NCBI Taxonomy" id="930990"/>
    <lineage>
        <taxon>Eukaryota</taxon>
        <taxon>Fungi</taxon>
        <taxon>Dikarya</taxon>
        <taxon>Basidiomycota</taxon>
        <taxon>Agaricomycotina</taxon>
        <taxon>Agaricomycetes</taxon>
        <taxon>Cantharellales</taxon>
        <taxon>Botryobasidiaceae</taxon>
        <taxon>Botryobasidium</taxon>
    </lineage>
</organism>
<dbReference type="EMBL" id="KL198018">
    <property type="protein sequence ID" value="KDQ19839.1"/>
    <property type="molecule type" value="Genomic_DNA"/>
</dbReference>
<comment type="catalytic activity">
    <reaction evidence="11">
        <text>L-leucine + 2-oxoglutarate = 4-methyl-2-oxopentanoate + L-glutamate</text>
        <dbReference type="Rhea" id="RHEA:18321"/>
        <dbReference type="ChEBI" id="CHEBI:16810"/>
        <dbReference type="ChEBI" id="CHEBI:17865"/>
        <dbReference type="ChEBI" id="CHEBI:29985"/>
        <dbReference type="ChEBI" id="CHEBI:57427"/>
        <dbReference type="EC" id="2.6.1.42"/>
    </reaction>
</comment>
<evidence type="ECO:0000256" key="9">
    <source>
        <dbReference type="RuleBase" id="RU004106"/>
    </source>
</evidence>
<keyword evidence="13" id="KW-1185">Reference proteome</keyword>
<dbReference type="InParanoid" id="A0A067MW86"/>
<dbReference type="InterPro" id="IPR018300">
    <property type="entry name" value="Aminotrans_IV_CS"/>
</dbReference>
<dbReference type="PANTHER" id="PTHR11825:SF44">
    <property type="entry name" value="BRANCHED-CHAIN-AMINO-ACID AMINOTRANSFERASE"/>
    <property type="match status" value="1"/>
</dbReference>
<dbReference type="InterPro" id="IPR005786">
    <property type="entry name" value="B_amino_transII"/>
</dbReference>
<dbReference type="FunFam" id="3.30.470.10:FF:000005">
    <property type="entry name" value="Branched-chain-amino-acid aminotransferase"/>
    <property type="match status" value="1"/>
</dbReference>
<name>A0A067MW86_BOTB1</name>
<dbReference type="Gene3D" id="3.20.10.10">
    <property type="entry name" value="D-amino Acid Aminotransferase, subunit A, domain 2"/>
    <property type="match status" value="1"/>
</dbReference>
<keyword evidence="4 11" id="KW-0028">Amino-acid biosynthesis</keyword>
<evidence type="ECO:0000256" key="4">
    <source>
        <dbReference type="ARBA" id="ARBA00022605"/>
    </source>
</evidence>
<dbReference type="NCBIfam" id="TIGR01123">
    <property type="entry name" value="ilvE_II"/>
    <property type="match status" value="1"/>
</dbReference>
<keyword evidence="7 11" id="KW-0100">Branched-chain amino acid biosynthesis</keyword>
<dbReference type="InterPro" id="IPR043132">
    <property type="entry name" value="BCAT-like_C"/>
</dbReference>
<dbReference type="GO" id="GO:0005739">
    <property type="term" value="C:mitochondrion"/>
    <property type="evidence" value="ECO:0007669"/>
    <property type="project" value="TreeGrafter"/>
</dbReference>
<dbReference type="InterPro" id="IPR036038">
    <property type="entry name" value="Aminotransferase-like"/>
</dbReference>
<dbReference type="OrthoDB" id="1732691at2759"/>
<evidence type="ECO:0000313" key="12">
    <source>
        <dbReference type="EMBL" id="KDQ19839.1"/>
    </source>
</evidence>
<evidence type="ECO:0000256" key="5">
    <source>
        <dbReference type="ARBA" id="ARBA00022679"/>
    </source>
</evidence>
<dbReference type="FunFam" id="3.20.10.10:FF:000004">
    <property type="entry name" value="Branched-chain-amino-acid aminotransferase"/>
    <property type="match status" value="1"/>
</dbReference>
<proteinExistence type="inferred from homology"/>
<comment type="catalytic activity">
    <reaction evidence="11">
        <text>L-isoleucine + 2-oxoglutarate = (S)-3-methyl-2-oxopentanoate + L-glutamate</text>
        <dbReference type="Rhea" id="RHEA:24801"/>
        <dbReference type="ChEBI" id="CHEBI:16810"/>
        <dbReference type="ChEBI" id="CHEBI:29985"/>
        <dbReference type="ChEBI" id="CHEBI:35146"/>
        <dbReference type="ChEBI" id="CHEBI:58045"/>
        <dbReference type="EC" id="2.6.1.42"/>
    </reaction>
</comment>
<dbReference type="PROSITE" id="PS00770">
    <property type="entry name" value="AA_TRANSFER_CLASS_4"/>
    <property type="match status" value="1"/>
</dbReference>
<dbReference type="PANTHER" id="PTHR11825">
    <property type="entry name" value="SUBGROUP IIII AMINOTRANSFERASE"/>
    <property type="match status" value="1"/>
</dbReference>
<evidence type="ECO:0000256" key="3">
    <source>
        <dbReference type="ARBA" id="ARBA00022576"/>
    </source>
</evidence>
<dbReference type="InterPro" id="IPR033939">
    <property type="entry name" value="BCAT_family"/>
</dbReference>
<comment type="cofactor">
    <cofactor evidence="1 10">
        <name>pyridoxal 5'-phosphate</name>
        <dbReference type="ChEBI" id="CHEBI:597326"/>
    </cofactor>
</comment>
<dbReference type="Gene3D" id="3.30.470.10">
    <property type="match status" value="1"/>
</dbReference>
<dbReference type="SUPFAM" id="SSF56752">
    <property type="entry name" value="D-aminoacid aminotransferase-like PLP-dependent enzymes"/>
    <property type="match status" value="1"/>
</dbReference>